<feature type="transmembrane region" description="Helical" evidence="1">
    <location>
        <begin position="99"/>
        <end position="132"/>
    </location>
</feature>
<keyword evidence="1" id="KW-1133">Transmembrane helix</keyword>
<evidence type="ECO:0008006" key="3">
    <source>
        <dbReference type="Google" id="ProtNLM"/>
    </source>
</evidence>
<feature type="transmembrane region" description="Helical" evidence="1">
    <location>
        <begin position="144"/>
        <end position="163"/>
    </location>
</feature>
<keyword evidence="1" id="KW-0472">Membrane</keyword>
<dbReference type="Pfam" id="PF22564">
    <property type="entry name" value="HAAS"/>
    <property type="match status" value="1"/>
</dbReference>
<proteinExistence type="predicted"/>
<evidence type="ECO:0000313" key="2">
    <source>
        <dbReference type="EMBL" id="XBH20932.1"/>
    </source>
</evidence>
<reference evidence="2" key="1">
    <citation type="submission" date="2024-02" db="EMBL/GenBank/DDBJ databases">
        <title>Tomenella chthoni gen. nov. sp. nov., a member of the family Jonesiaceae isolated from bat guano.</title>
        <authorList>
            <person name="Miller S.L."/>
            <person name="King J."/>
            <person name="Sankaranarayanan K."/>
            <person name="Lawson P.A."/>
        </authorList>
    </citation>
    <scope>NUCLEOTIDE SEQUENCE</scope>
    <source>
        <strain evidence="2">BS-20</strain>
    </source>
</reference>
<dbReference type="EMBL" id="CP146203">
    <property type="protein sequence ID" value="XBH20932.1"/>
    <property type="molecule type" value="Genomic_DNA"/>
</dbReference>
<keyword evidence="1" id="KW-0812">Transmembrane</keyword>
<protein>
    <recommendedName>
        <fullName evidence="3">DUF1700 domain-containing protein</fullName>
    </recommendedName>
</protein>
<dbReference type="AlphaFoldDB" id="A0AAU7DRV1"/>
<sequence>MTRQLSVRDAMVREYLTDLEVALAGADPVERAETLASIREHLELSVPASATIDQTQRVLRALGTPGQIALAATQGPVVTMSSIPQSQVAMPKDTSDPDIWSYLVLYGAVASVLLSIVPFLMMPIALACLVGAIWDLRRRTGPRLTAWVALVLANIGLFGNPALGSLAQSIFLAHS</sequence>
<organism evidence="2">
    <name type="scientific">Jonesiaceae bacterium BS-20</name>
    <dbReference type="NCBI Taxonomy" id="3120821"/>
    <lineage>
        <taxon>Bacteria</taxon>
        <taxon>Bacillati</taxon>
        <taxon>Actinomycetota</taxon>
        <taxon>Actinomycetes</taxon>
        <taxon>Micrococcales</taxon>
        <taxon>Jonesiaceae</taxon>
    </lineage>
</organism>
<evidence type="ECO:0000256" key="1">
    <source>
        <dbReference type="SAM" id="Phobius"/>
    </source>
</evidence>
<accession>A0AAU7DRV1</accession>
<name>A0AAU7DRV1_9MICO</name>
<gene>
    <name evidence="2" type="ORF">V5R04_11985</name>
</gene>